<evidence type="ECO:0000256" key="8">
    <source>
        <dbReference type="HAMAP-Rule" id="MF_00484"/>
    </source>
</evidence>
<dbReference type="HAMAP" id="MF_00484">
    <property type="entry name" value="Glycogen_synth"/>
    <property type="match status" value="1"/>
</dbReference>
<evidence type="ECO:0000256" key="3">
    <source>
        <dbReference type="ARBA" id="ARBA00004964"/>
    </source>
</evidence>
<feature type="binding site" evidence="8">
    <location>
        <position position="17"/>
    </location>
    <ligand>
        <name>ADP-alpha-D-glucose</name>
        <dbReference type="ChEBI" id="CHEBI:57498"/>
    </ligand>
</feature>
<dbReference type="Proteomes" id="UP001317629">
    <property type="component" value="Chromosome"/>
</dbReference>
<dbReference type="InterPro" id="IPR013534">
    <property type="entry name" value="Starch_synth_cat_dom"/>
</dbReference>
<dbReference type="SUPFAM" id="SSF53756">
    <property type="entry name" value="UDP-Glycosyltransferase/glycogen phosphorylase"/>
    <property type="match status" value="1"/>
</dbReference>
<keyword evidence="7 8" id="KW-0320">Glycogen biosynthesis</keyword>
<dbReference type="NCBIfam" id="NF010699">
    <property type="entry name" value="PRK14099.1"/>
    <property type="match status" value="1"/>
</dbReference>
<sequence length="483" mass="52198">MTPRVLAVASEMSPLVKTGGLADIVGALPGALAGEGVETRTLIPGYPEALAALGAGETVLSFDDLFGGPAWVHAGRLGASIVYTLVAPHLYAREGGPYTNENGVDYPDNAFRFAALAWVGAQMAQGALADFTPDVLHAHDWQAALAPAYLHYSGRPRPATIVTIHNIAFQGQFAKELLTELRLPPESFRMEGVEYYGAIGFLKAGLQLCDRITTVSPSYAQEIETPEFGMGLDGLLRARADVVSGILNGVDEDVWNPATDERIEATYDAATLSARAKNKVALQKRMHLDADPEAFLLGVVSRMSWQKGHDMLLATLPSLMARHAQLALIGTGERHLEENFLAARDAYPGRVAVWVGYSEDLAHLIQAGADAFLVPSRFEPCGLTQLYALRYGAAPIVSRVGGLKDTIVDSNEMALQAGVATGFQFSPPTAEALDIALRRAQEIFRDKDTWRKLQLNGMSTDVSWRHPAKRYAALYREAIAARS</sequence>
<evidence type="ECO:0000256" key="1">
    <source>
        <dbReference type="ARBA" id="ARBA00001478"/>
    </source>
</evidence>
<feature type="domain" description="Glycosyl transferase family 1" evidence="9">
    <location>
        <begin position="291"/>
        <end position="439"/>
    </location>
</feature>
<name>A0ABM8E3Z7_9HYPH</name>
<organism evidence="11 12">
    <name type="scientific">Methylocystis iwaonis</name>
    <dbReference type="NCBI Taxonomy" id="2885079"/>
    <lineage>
        <taxon>Bacteria</taxon>
        <taxon>Pseudomonadati</taxon>
        <taxon>Pseudomonadota</taxon>
        <taxon>Alphaproteobacteria</taxon>
        <taxon>Hyphomicrobiales</taxon>
        <taxon>Methylocystaceae</taxon>
        <taxon>Methylocystis</taxon>
    </lineage>
</organism>
<comment type="similarity">
    <text evidence="4 8">Belongs to the glycosyltransferase 1 family. Bacterial/plant glycogen synthase subfamily.</text>
</comment>
<dbReference type="Pfam" id="PF00534">
    <property type="entry name" value="Glycos_transf_1"/>
    <property type="match status" value="1"/>
</dbReference>
<gene>
    <name evidence="11" type="primary">glgA2</name>
    <name evidence="8" type="synonym">glgA</name>
    <name evidence="11" type="ORF">SS37A_01500</name>
</gene>
<keyword evidence="5 8" id="KW-0328">Glycosyltransferase</keyword>
<dbReference type="Pfam" id="PF08323">
    <property type="entry name" value="Glyco_transf_5"/>
    <property type="match status" value="1"/>
</dbReference>
<accession>A0ABM8E3Z7</accession>
<reference evidence="11 12" key="1">
    <citation type="journal article" date="2023" name="Int. J. Syst. Evol. Microbiol.">
        <title>Methylocystis iwaonis sp. nov., a type II methane-oxidizing bacterium from surface soil of a rice paddy field in Japan, and emended description of the genus Methylocystis (ex Whittenbury et al. 1970) Bowman et al. 1993.</title>
        <authorList>
            <person name="Kaise H."/>
            <person name="Sawadogo J.B."/>
            <person name="Alam M.S."/>
            <person name="Ueno C."/>
            <person name="Dianou D."/>
            <person name="Shinjo R."/>
            <person name="Asakawa S."/>
        </authorList>
    </citation>
    <scope>NUCLEOTIDE SEQUENCE [LARGE SCALE GENOMIC DNA]</scope>
    <source>
        <strain evidence="11 12">SS37A-Re</strain>
    </source>
</reference>
<evidence type="ECO:0000256" key="4">
    <source>
        <dbReference type="ARBA" id="ARBA00010281"/>
    </source>
</evidence>
<dbReference type="PANTHER" id="PTHR45825">
    <property type="entry name" value="GRANULE-BOUND STARCH SYNTHASE 1, CHLOROPLASTIC/AMYLOPLASTIC"/>
    <property type="match status" value="1"/>
</dbReference>
<dbReference type="NCBIfam" id="NF001899">
    <property type="entry name" value="PRK00654.1-2"/>
    <property type="match status" value="1"/>
</dbReference>
<protein>
    <recommendedName>
        <fullName evidence="8">Glycogen synthase</fullName>
        <ecNumber evidence="8">2.4.1.21</ecNumber>
    </recommendedName>
    <alternativeName>
        <fullName evidence="8">Starch [bacterial glycogen] synthase</fullName>
    </alternativeName>
</protein>
<dbReference type="InterPro" id="IPR011835">
    <property type="entry name" value="GS/SS"/>
</dbReference>
<evidence type="ECO:0000313" key="12">
    <source>
        <dbReference type="Proteomes" id="UP001317629"/>
    </source>
</evidence>
<proteinExistence type="inferred from homology"/>
<dbReference type="Gene3D" id="3.40.50.2000">
    <property type="entry name" value="Glycogen Phosphorylase B"/>
    <property type="match status" value="2"/>
</dbReference>
<dbReference type="NCBIfam" id="TIGR02095">
    <property type="entry name" value="glgA"/>
    <property type="match status" value="1"/>
</dbReference>
<dbReference type="PANTHER" id="PTHR45825:SF11">
    <property type="entry name" value="ALPHA AMYLASE DOMAIN-CONTAINING PROTEIN"/>
    <property type="match status" value="1"/>
</dbReference>
<evidence type="ECO:0000259" key="10">
    <source>
        <dbReference type="Pfam" id="PF08323"/>
    </source>
</evidence>
<comment type="catalytic activity">
    <reaction evidence="1 8">
        <text>[(1-&gt;4)-alpha-D-glucosyl](n) + ADP-alpha-D-glucose = [(1-&gt;4)-alpha-D-glucosyl](n+1) + ADP + H(+)</text>
        <dbReference type="Rhea" id="RHEA:18189"/>
        <dbReference type="Rhea" id="RHEA-COMP:9584"/>
        <dbReference type="Rhea" id="RHEA-COMP:9587"/>
        <dbReference type="ChEBI" id="CHEBI:15378"/>
        <dbReference type="ChEBI" id="CHEBI:15444"/>
        <dbReference type="ChEBI" id="CHEBI:57498"/>
        <dbReference type="ChEBI" id="CHEBI:456216"/>
        <dbReference type="EC" id="2.4.1.21"/>
    </reaction>
</comment>
<evidence type="ECO:0000256" key="5">
    <source>
        <dbReference type="ARBA" id="ARBA00022676"/>
    </source>
</evidence>
<evidence type="ECO:0000256" key="2">
    <source>
        <dbReference type="ARBA" id="ARBA00002764"/>
    </source>
</evidence>
<keyword evidence="12" id="KW-1185">Reference proteome</keyword>
<evidence type="ECO:0000313" key="11">
    <source>
        <dbReference type="EMBL" id="BDV32621.1"/>
    </source>
</evidence>
<dbReference type="EC" id="2.4.1.21" evidence="8"/>
<evidence type="ECO:0000259" key="9">
    <source>
        <dbReference type="Pfam" id="PF00534"/>
    </source>
</evidence>
<keyword evidence="6 8" id="KW-0808">Transferase</keyword>
<dbReference type="InterPro" id="IPR001296">
    <property type="entry name" value="Glyco_trans_1"/>
</dbReference>
<comment type="function">
    <text evidence="2 8">Synthesizes alpha-1,4-glucan chains using ADP-glucose.</text>
</comment>
<dbReference type="EMBL" id="AP027142">
    <property type="protein sequence ID" value="BDV32621.1"/>
    <property type="molecule type" value="Genomic_DNA"/>
</dbReference>
<evidence type="ECO:0000256" key="7">
    <source>
        <dbReference type="ARBA" id="ARBA00023056"/>
    </source>
</evidence>
<feature type="domain" description="Starch synthase catalytic" evidence="10">
    <location>
        <begin position="4"/>
        <end position="237"/>
    </location>
</feature>
<comment type="pathway">
    <text evidence="3 8">Glycan biosynthesis; glycogen biosynthesis.</text>
</comment>
<dbReference type="RefSeq" id="WP_281929757.1">
    <property type="nucleotide sequence ID" value="NZ_AP027142.1"/>
</dbReference>
<dbReference type="CDD" id="cd03791">
    <property type="entry name" value="GT5_Glycogen_synthase_DULL1-like"/>
    <property type="match status" value="1"/>
</dbReference>
<evidence type="ECO:0000256" key="6">
    <source>
        <dbReference type="ARBA" id="ARBA00022679"/>
    </source>
</evidence>